<dbReference type="PANTHER" id="PTHR42827:SF1">
    <property type="entry name" value="IRON-SULFUR CLUSTER-BINDING PROTEIN"/>
    <property type="match status" value="1"/>
</dbReference>
<dbReference type="PROSITE" id="PS51379">
    <property type="entry name" value="4FE4S_FER_2"/>
    <property type="match status" value="1"/>
</dbReference>
<name>A0ABU3VR48_9EURY</name>
<dbReference type="Pfam" id="PF12838">
    <property type="entry name" value="Fer4_7"/>
    <property type="match status" value="1"/>
</dbReference>
<dbReference type="InterPro" id="IPR017900">
    <property type="entry name" value="4Fe4S_Fe_S_CS"/>
</dbReference>
<keyword evidence="3" id="KW-1185">Reference proteome</keyword>
<reference evidence="2 3" key="1">
    <citation type="submission" date="2023-06" db="EMBL/GenBank/DDBJ databases">
        <title>Genome sequence of Methanimicrococcus sp. At1.</title>
        <authorList>
            <person name="Protasov E."/>
            <person name="Platt K."/>
            <person name="Poehlein A."/>
            <person name="Daniel R."/>
            <person name="Brune A."/>
        </authorList>
    </citation>
    <scope>NUCLEOTIDE SEQUENCE [LARGE SCALE GENOMIC DNA]</scope>
    <source>
        <strain evidence="2 3">At1</strain>
    </source>
</reference>
<organism evidence="2 3">
    <name type="scientific">Methanimicrococcus hacksteinii</name>
    <dbReference type="NCBI Taxonomy" id="3028293"/>
    <lineage>
        <taxon>Archaea</taxon>
        <taxon>Methanobacteriati</taxon>
        <taxon>Methanobacteriota</taxon>
        <taxon>Stenosarchaea group</taxon>
        <taxon>Methanomicrobia</taxon>
        <taxon>Methanosarcinales</taxon>
        <taxon>Methanosarcinaceae</taxon>
        <taxon>Methanimicrococcus</taxon>
    </lineage>
</organism>
<protein>
    <submittedName>
        <fullName evidence="2">Epoxyqueuosine reductase</fullName>
        <ecNumber evidence="2">1.17.99.6</ecNumber>
    </submittedName>
</protein>
<dbReference type="InterPro" id="IPR017896">
    <property type="entry name" value="4Fe4S_Fe-S-bd"/>
</dbReference>
<evidence type="ECO:0000259" key="1">
    <source>
        <dbReference type="PROSITE" id="PS51379"/>
    </source>
</evidence>
<dbReference type="Proteomes" id="UP001272052">
    <property type="component" value="Unassembled WGS sequence"/>
</dbReference>
<evidence type="ECO:0000313" key="2">
    <source>
        <dbReference type="EMBL" id="MDV0445888.1"/>
    </source>
</evidence>
<sequence>MKTFYDLLSQKKKKNILPIFGFADASDWGKEQKYPIHPDFYPTNVFPETKTVIVIGIPVILPILETTPSVYYNEHQNNLNAVLENEMVMLSSFLNQQEFASMPTARGGYSEMSVLIEKPAAAFSHRHAAYHAGLGVFGRNNVFLTKKYGPRVRFATILTAATQTELGVPKKKQKKKAGQKKKFEKNGLCINCMACSRFCPIQAINDDPERMYPAVKTDKSRCAAYLDELGKKGTSRCGVCIKVCPVGKDRILFDRRNIGIYDESKINSKKKEQLVRSWNHVRAYGTKK</sequence>
<evidence type="ECO:0000313" key="3">
    <source>
        <dbReference type="Proteomes" id="UP001272052"/>
    </source>
</evidence>
<dbReference type="SUPFAM" id="SSF54862">
    <property type="entry name" value="4Fe-4S ferredoxins"/>
    <property type="match status" value="1"/>
</dbReference>
<gene>
    <name evidence="2" type="primary">queG_1</name>
    <name evidence="2" type="ORF">MmiAt1_14890</name>
</gene>
<keyword evidence="2" id="KW-0560">Oxidoreductase</keyword>
<dbReference type="PROSITE" id="PS00198">
    <property type="entry name" value="4FE4S_FER_1"/>
    <property type="match status" value="1"/>
</dbReference>
<comment type="caution">
    <text evidence="2">The sequence shown here is derived from an EMBL/GenBank/DDBJ whole genome shotgun (WGS) entry which is preliminary data.</text>
</comment>
<feature type="domain" description="4Fe-4S ferredoxin-type" evidence="1">
    <location>
        <begin position="179"/>
        <end position="209"/>
    </location>
</feature>
<accession>A0ABU3VR48</accession>
<dbReference type="RefSeq" id="WP_318786315.1">
    <property type="nucleotide sequence ID" value="NZ_JAWDKC010000025.1"/>
</dbReference>
<dbReference type="EC" id="1.17.99.6" evidence="2"/>
<dbReference type="Gene3D" id="3.30.70.20">
    <property type="match status" value="1"/>
</dbReference>
<dbReference type="PANTHER" id="PTHR42827">
    <property type="entry name" value="IRON-SULFUR CLUSTER-BINDING PROTEIN-RELATED"/>
    <property type="match status" value="1"/>
</dbReference>
<dbReference type="GO" id="GO:0052693">
    <property type="term" value="F:epoxyqueuosine reductase activity"/>
    <property type="evidence" value="ECO:0007669"/>
    <property type="project" value="UniProtKB-EC"/>
</dbReference>
<proteinExistence type="predicted"/>
<dbReference type="EMBL" id="JAWDKC010000025">
    <property type="protein sequence ID" value="MDV0445888.1"/>
    <property type="molecule type" value="Genomic_DNA"/>
</dbReference>